<dbReference type="GO" id="GO:0016491">
    <property type="term" value="F:oxidoreductase activity"/>
    <property type="evidence" value="ECO:0007669"/>
    <property type="project" value="InterPro"/>
</dbReference>
<dbReference type="AlphaFoldDB" id="A0A1G6GFK6"/>
<dbReference type="SUPFAM" id="SSF52833">
    <property type="entry name" value="Thioredoxin-like"/>
    <property type="match status" value="1"/>
</dbReference>
<dbReference type="PROSITE" id="PS51352">
    <property type="entry name" value="THIOREDOXIN_2"/>
    <property type="match status" value="1"/>
</dbReference>
<comment type="subcellular location">
    <subcellularLocation>
        <location evidence="1">Cell envelope</location>
    </subcellularLocation>
</comment>
<feature type="domain" description="Thioredoxin" evidence="6">
    <location>
        <begin position="78"/>
        <end position="218"/>
    </location>
</feature>
<dbReference type="Proteomes" id="UP000199086">
    <property type="component" value="Unassembled WGS sequence"/>
</dbReference>
<keyword evidence="5" id="KW-0676">Redox-active center</keyword>
<dbReference type="RefSeq" id="WP_175557334.1">
    <property type="nucleotide sequence ID" value="NZ_FMYF01000003.1"/>
</dbReference>
<dbReference type="GO" id="GO:0016853">
    <property type="term" value="F:isomerase activity"/>
    <property type="evidence" value="ECO:0007669"/>
    <property type="project" value="UniProtKB-KW"/>
</dbReference>
<keyword evidence="2" id="KW-0201">Cytochrome c-type biogenesis</keyword>
<evidence type="ECO:0000313" key="7">
    <source>
        <dbReference type="EMBL" id="SDB80754.1"/>
    </source>
</evidence>
<dbReference type="PANTHER" id="PTHR42852:SF6">
    <property type="entry name" value="THIOL:DISULFIDE INTERCHANGE PROTEIN DSBE"/>
    <property type="match status" value="1"/>
</dbReference>
<evidence type="ECO:0000256" key="2">
    <source>
        <dbReference type="ARBA" id="ARBA00022748"/>
    </source>
</evidence>
<dbReference type="PROSITE" id="PS00194">
    <property type="entry name" value="THIOREDOXIN_1"/>
    <property type="match status" value="1"/>
</dbReference>
<dbReference type="PANTHER" id="PTHR42852">
    <property type="entry name" value="THIOL:DISULFIDE INTERCHANGE PROTEIN DSBE"/>
    <property type="match status" value="1"/>
</dbReference>
<keyword evidence="3" id="KW-0735">Signal-anchor</keyword>
<keyword evidence="4" id="KW-1015">Disulfide bond</keyword>
<evidence type="ECO:0000256" key="5">
    <source>
        <dbReference type="ARBA" id="ARBA00023284"/>
    </source>
</evidence>
<protein>
    <submittedName>
        <fullName evidence="7">Thiol-disulfide isomerase or thioredoxin</fullName>
    </submittedName>
</protein>
<dbReference type="CDD" id="cd02966">
    <property type="entry name" value="TlpA_like_family"/>
    <property type="match status" value="1"/>
</dbReference>
<dbReference type="InterPro" id="IPR013766">
    <property type="entry name" value="Thioredoxin_domain"/>
</dbReference>
<dbReference type="Pfam" id="PF08534">
    <property type="entry name" value="Redoxin"/>
    <property type="match status" value="1"/>
</dbReference>
<sequence>MTTRQGPAQRGRRLVAVAAMAAAVLVLAGCAGTEPVRPIESSAAPSSGMAPVAAPTADLSGRRAELGIRACPAAGSGTAVPEGLPSVATPCLDGSGAVDLSTLRGTPMVVNLWATWCGPCRQEAPFLAEVSAGMSGKVEFLGVDVADPDPSAALEFAGREGWTYPHVADPDRRFSAGLGVAGLPQTLLVDADGKIVYRHAGALTSSDQLRGLVRDHLGVG</sequence>
<dbReference type="GO" id="GO:0017004">
    <property type="term" value="P:cytochrome complex assembly"/>
    <property type="evidence" value="ECO:0007669"/>
    <property type="project" value="UniProtKB-KW"/>
</dbReference>
<organism evidence="7 8">
    <name type="scientific">Raineyella antarctica</name>
    <dbReference type="NCBI Taxonomy" id="1577474"/>
    <lineage>
        <taxon>Bacteria</taxon>
        <taxon>Bacillati</taxon>
        <taxon>Actinomycetota</taxon>
        <taxon>Actinomycetes</taxon>
        <taxon>Propionibacteriales</taxon>
        <taxon>Propionibacteriaceae</taxon>
        <taxon>Raineyella</taxon>
    </lineage>
</organism>
<dbReference type="STRING" id="1577474.GA0111570_10373"/>
<reference evidence="7 8" key="1">
    <citation type="submission" date="2016-06" db="EMBL/GenBank/DDBJ databases">
        <authorList>
            <person name="Olsen C.W."/>
            <person name="Carey S."/>
            <person name="Hinshaw L."/>
            <person name="Karasin A.I."/>
        </authorList>
    </citation>
    <scope>NUCLEOTIDE SEQUENCE [LARGE SCALE GENOMIC DNA]</scope>
    <source>
        <strain evidence="7 8">LZ-22</strain>
    </source>
</reference>
<keyword evidence="7" id="KW-0413">Isomerase</keyword>
<dbReference type="InterPro" id="IPR050553">
    <property type="entry name" value="Thioredoxin_ResA/DsbE_sf"/>
</dbReference>
<evidence type="ECO:0000256" key="4">
    <source>
        <dbReference type="ARBA" id="ARBA00023157"/>
    </source>
</evidence>
<keyword evidence="3" id="KW-0812">Transmembrane</keyword>
<name>A0A1G6GFK6_9ACTN</name>
<dbReference type="GO" id="GO:0030313">
    <property type="term" value="C:cell envelope"/>
    <property type="evidence" value="ECO:0007669"/>
    <property type="project" value="UniProtKB-SubCell"/>
</dbReference>
<dbReference type="EMBL" id="FMYF01000003">
    <property type="protein sequence ID" value="SDB80754.1"/>
    <property type="molecule type" value="Genomic_DNA"/>
</dbReference>
<dbReference type="PROSITE" id="PS51257">
    <property type="entry name" value="PROKAR_LIPOPROTEIN"/>
    <property type="match status" value="1"/>
</dbReference>
<proteinExistence type="predicted"/>
<evidence type="ECO:0000256" key="1">
    <source>
        <dbReference type="ARBA" id="ARBA00004196"/>
    </source>
</evidence>
<evidence type="ECO:0000256" key="3">
    <source>
        <dbReference type="ARBA" id="ARBA00022968"/>
    </source>
</evidence>
<gene>
    <name evidence="7" type="ORF">GA0111570_10373</name>
</gene>
<accession>A0A1G6GFK6</accession>
<dbReference type="InterPro" id="IPR013740">
    <property type="entry name" value="Redoxin"/>
</dbReference>
<evidence type="ECO:0000313" key="8">
    <source>
        <dbReference type="Proteomes" id="UP000199086"/>
    </source>
</evidence>
<dbReference type="InterPro" id="IPR036249">
    <property type="entry name" value="Thioredoxin-like_sf"/>
</dbReference>
<dbReference type="InterPro" id="IPR017937">
    <property type="entry name" value="Thioredoxin_CS"/>
</dbReference>
<keyword evidence="8" id="KW-1185">Reference proteome</keyword>
<evidence type="ECO:0000259" key="6">
    <source>
        <dbReference type="PROSITE" id="PS51352"/>
    </source>
</evidence>
<dbReference type="Gene3D" id="3.40.30.10">
    <property type="entry name" value="Glutaredoxin"/>
    <property type="match status" value="1"/>
</dbReference>